<comment type="caution">
    <text evidence="3">The sequence shown here is derived from an EMBL/GenBank/DDBJ whole genome shotgun (WGS) entry which is preliminary data.</text>
</comment>
<reference evidence="4 6" key="1">
    <citation type="submission" date="2017-10" db="EMBL/GenBank/DDBJ databases">
        <title>FDA dAtabase for Regulatory Grade micrObial Sequences (FDA-ARGOS): Supporting development and validation of Infectious Disease Dx tests.</title>
        <authorList>
            <person name="Campos J."/>
            <person name="Goldberg B."/>
            <person name="Tallon L.J."/>
            <person name="Sadzewicz L."/>
            <person name="Sengamalay N."/>
            <person name="Ott S."/>
            <person name="Godinez A."/>
            <person name="Nagaraj S."/>
            <person name="Vyas G."/>
            <person name="Aluvathingal J."/>
            <person name="Nadendla S."/>
            <person name="Geyer C."/>
            <person name="Nandy P."/>
            <person name="Hobson J."/>
            <person name="Sichtig H."/>
        </authorList>
    </citation>
    <scope>NUCLEOTIDE SEQUENCE [LARGE SCALE GENOMIC DNA]</scope>
    <source>
        <strain evidence="4 6">FDAARGOS_185</strain>
    </source>
</reference>
<dbReference type="PANTHER" id="PTHR32502">
    <property type="entry name" value="N-ACETYLGALACTOSAMINE PERMEASE II COMPONENT-RELATED"/>
    <property type="match status" value="1"/>
</dbReference>
<proteinExistence type="predicted"/>
<dbReference type="AlphaFoldDB" id="A0A2N8Q1I4"/>
<evidence type="ECO:0000313" key="3">
    <source>
        <dbReference type="EMBL" id="RVU94318.1"/>
    </source>
</evidence>
<dbReference type="RefSeq" id="WP_016180999.1">
    <property type="nucleotide sequence ID" value="NZ_CAAKNX010000002.1"/>
</dbReference>
<protein>
    <submittedName>
        <fullName evidence="4">PTS N-acetylglucosamine transporter subunit IIABC</fullName>
    </submittedName>
    <submittedName>
        <fullName evidence="3">PTS system mannose/fructose/sorbose family transporter subunit IID</fullName>
    </submittedName>
</protein>
<feature type="transmembrane region" description="Helical" evidence="1">
    <location>
        <begin position="262"/>
        <end position="281"/>
    </location>
</feature>
<dbReference type="Proteomes" id="UP000288388">
    <property type="component" value="Unassembled WGS sequence"/>
</dbReference>
<dbReference type="Proteomes" id="UP001264335">
    <property type="component" value="Unassembled WGS sequence"/>
</dbReference>
<dbReference type="PANTHER" id="PTHR32502:SF26">
    <property type="entry name" value="PHOSPHOTRANSFERASE SYSTEM SUGAR-SPECIFIC EIID COMPONENT"/>
    <property type="match status" value="1"/>
</dbReference>
<dbReference type="Pfam" id="PF03613">
    <property type="entry name" value="EIID-AGA"/>
    <property type="match status" value="1"/>
</dbReference>
<evidence type="ECO:0000313" key="4">
    <source>
        <dbReference type="EMBL" id="TRZ34773.1"/>
    </source>
</evidence>
<sequence length="282" mass="30974">MEQSLENESQQPKKELSKKDVTRSFWRWTFFSHANYNYERLEATGLVHSLSPIIKKLYADDPQEYQNALKRHMAFFNTEPHFGGIICGMVIAMEEDRANGAPITDDAINGIKTGLMGPFAGIGDTLWQGTLTPILLAFGVSLGAEGNLMGPVVYGLLMFGIMFSLAYFVWMQGYKMGKAGIEKILSSNILQYLITGASAMGAIVLGALTANFVSVSSPFVIKVGAVKLGLQEDILDKLFKGILPLGITLLTLYLLKNRKMKSTRVMLVLVAIGVLFGAFNIF</sequence>
<dbReference type="GO" id="GO:0009401">
    <property type="term" value="P:phosphoenolpyruvate-dependent sugar phosphotransferase system"/>
    <property type="evidence" value="ECO:0007669"/>
    <property type="project" value="InterPro"/>
</dbReference>
<evidence type="ECO:0000313" key="2">
    <source>
        <dbReference type="EMBL" id="MDT2512644.1"/>
    </source>
</evidence>
<keyword evidence="1" id="KW-1133">Transmembrane helix</keyword>
<name>A0A2N8Q1I4_ENTAV</name>
<feature type="transmembrane region" description="Helical" evidence="1">
    <location>
        <begin position="148"/>
        <end position="170"/>
    </location>
</feature>
<reference evidence="3 5" key="2">
    <citation type="submission" date="2018-12" db="EMBL/GenBank/DDBJ databases">
        <title>A novel vanA-carrying plasmid in a clinical isolate of Enterococcus avium.</title>
        <authorList>
            <person name="Bernasconi O.J."/>
            <person name="Luzzaro F."/>
            <person name="Endimiani A."/>
        </authorList>
    </citation>
    <scope>NUCLEOTIDE SEQUENCE [LARGE SCALE GENOMIC DNA]</scope>
    <source>
        <strain evidence="3 5">LC0559/18</strain>
    </source>
</reference>
<dbReference type="GeneID" id="69567075"/>
<accession>A0A2N8Q1I4</accession>
<gene>
    <name evidence="4" type="ORF">AUF17_12005</name>
    <name evidence="3" type="ORF">EK398_05370</name>
    <name evidence="2" type="ORF">P7D79_00235</name>
</gene>
<dbReference type="EMBL" id="PDXQ01000001">
    <property type="protein sequence ID" value="TRZ34773.1"/>
    <property type="molecule type" value="Genomic_DNA"/>
</dbReference>
<evidence type="ECO:0000256" key="1">
    <source>
        <dbReference type="SAM" id="Phobius"/>
    </source>
</evidence>
<evidence type="ECO:0000313" key="6">
    <source>
        <dbReference type="Proteomes" id="UP000316316"/>
    </source>
</evidence>
<dbReference type="InterPro" id="IPR004704">
    <property type="entry name" value="PTS_IID_man"/>
</dbReference>
<keyword evidence="1" id="KW-0812">Transmembrane</keyword>
<dbReference type="PROSITE" id="PS51108">
    <property type="entry name" value="PTS_EIID"/>
    <property type="match status" value="1"/>
</dbReference>
<dbReference type="EMBL" id="JARPWY010000001">
    <property type="protein sequence ID" value="MDT2512644.1"/>
    <property type="molecule type" value="Genomic_DNA"/>
</dbReference>
<keyword evidence="1" id="KW-0472">Membrane</keyword>
<dbReference type="InterPro" id="IPR050303">
    <property type="entry name" value="GatZ_KbaZ_carbometab"/>
</dbReference>
<dbReference type="Proteomes" id="UP000316316">
    <property type="component" value="Unassembled WGS sequence"/>
</dbReference>
<organism evidence="3 5">
    <name type="scientific">Enterococcus avium</name>
    <name type="common">Streptococcus avium</name>
    <dbReference type="NCBI Taxonomy" id="33945"/>
    <lineage>
        <taxon>Bacteria</taxon>
        <taxon>Bacillati</taxon>
        <taxon>Bacillota</taxon>
        <taxon>Bacilli</taxon>
        <taxon>Lactobacillales</taxon>
        <taxon>Enterococcaceae</taxon>
        <taxon>Enterococcus</taxon>
    </lineage>
</organism>
<feature type="transmembrane region" description="Helical" evidence="1">
    <location>
        <begin position="238"/>
        <end position="255"/>
    </location>
</feature>
<evidence type="ECO:0000313" key="7">
    <source>
        <dbReference type="Proteomes" id="UP001264335"/>
    </source>
</evidence>
<dbReference type="GO" id="GO:0005886">
    <property type="term" value="C:plasma membrane"/>
    <property type="evidence" value="ECO:0007669"/>
    <property type="project" value="TreeGrafter"/>
</dbReference>
<dbReference type="EMBL" id="RYZS01000001">
    <property type="protein sequence ID" value="RVU94318.1"/>
    <property type="molecule type" value="Genomic_DNA"/>
</dbReference>
<evidence type="ECO:0000313" key="5">
    <source>
        <dbReference type="Proteomes" id="UP000288388"/>
    </source>
</evidence>
<feature type="transmembrane region" description="Helical" evidence="1">
    <location>
        <begin position="190"/>
        <end position="213"/>
    </location>
</feature>
<reference evidence="2 7" key="3">
    <citation type="submission" date="2023-03" db="EMBL/GenBank/DDBJ databases">
        <authorList>
            <person name="Shen W."/>
            <person name="Cai J."/>
        </authorList>
    </citation>
    <scope>NUCLEOTIDE SEQUENCE [LARGE SCALE GENOMIC DNA]</scope>
    <source>
        <strain evidence="2 7">Y2</strain>
    </source>
</reference>